<reference evidence="1 2" key="1">
    <citation type="submission" date="2020-02" db="EMBL/GenBank/DDBJ databases">
        <authorList>
            <person name="Ferguson B K."/>
        </authorList>
    </citation>
    <scope>NUCLEOTIDE SEQUENCE [LARGE SCALE GENOMIC DNA]</scope>
</reference>
<dbReference type="Proteomes" id="UP000479000">
    <property type="component" value="Unassembled WGS sequence"/>
</dbReference>
<dbReference type="EMBL" id="CADCXU010031967">
    <property type="protein sequence ID" value="CAB0017797.1"/>
    <property type="molecule type" value="Genomic_DNA"/>
</dbReference>
<name>A0A6H5HLU9_9HEMI</name>
<keyword evidence="2" id="KW-1185">Reference proteome</keyword>
<accession>A0A6H5HLU9</accession>
<dbReference type="AlphaFoldDB" id="A0A6H5HLU9"/>
<gene>
    <name evidence="1" type="ORF">NTEN_LOCUS21738</name>
</gene>
<evidence type="ECO:0000313" key="2">
    <source>
        <dbReference type="Proteomes" id="UP000479000"/>
    </source>
</evidence>
<protein>
    <submittedName>
        <fullName evidence="1">Uncharacterized protein</fullName>
    </submittedName>
</protein>
<sequence length="103" mass="11171">MDFGTGNPRDSKTKSGTFFNFGCQCGLQLGTSSLSCLGPDFIQSYSLKSLPALDWPLSLRVWSIACVQLRGLAAISPSSSECRHHPGKGIIHHLIMSSVFLTR</sequence>
<organism evidence="1 2">
    <name type="scientific">Nesidiocoris tenuis</name>
    <dbReference type="NCBI Taxonomy" id="355587"/>
    <lineage>
        <taxon>Eukaryota</taxon>
        <taxon>Metazoa</taxon>
        <taxon>Ecdysozoa</taxon>
        <taxon>Arthropoda</taxon>
        <taxon>Hexapoda</taxon>
        <taxon>Insecta</taxon>
        <taxon>Pterygota</taxon>
        <taxon>Neoptera</taxon>
        <taxon>Paraneoptera</taxon>
        <taxon>Hemiptera</taxon>
        <taxon>Heteroptera</taxon>
        <taxon>Panheteroptera</taxon>
        <taxon>Cimicomorpha</taxon>
        <taxon>Miridae</taxon>
        <taxon>Dicyphina</taxon>
        <taxon>Nesidiocoris</taxon>
    </lineage>
</organism>
<evidence type="ECO:0000313" key="1">
    <source>
        <dbReference type="EMBL" id="CAB0017797.1"/>
    </source>
</evidence>
<proteinExistence type="predicted"/>